<protein>
    <submittedName>
        <fullName evidence="2">DUF397 domain-containing protein</fullName>
    </submittedName>
</protein>
<dbReference type="InterPro" id="IPR007278">
    <property type="entry name" value="DUF397"/>
</dbReference>
<proteinExistence type="predicted"/>
<dbReference type="EMBL" id="JBHUKU010000012">
    <property type="protein sequence ID" value="MFD2461328.1"/>
    <property type="molecule type" value="Genomic_DNA"/>
</dbReference>
<comment type="caution">
    <text evidence="2">The sequence shown here is derived from an EMBL/GenBank/DDBJ whole genome shotgun (WGS) entry which is preliminary data.</text>
</comment>
<keyword evidence="3" id="KW-1185">Reference proteome</keyword>
<dbReference type="Pfam" id="PF04149">
    <property type="entry name" value="DUF397"/>
    <property type="match status" value="1"/>
</dbReference>
<dbReference type="Proteomes" id="UP001597419">
    <property type="component" value="Unassembled WGS sequence"/>
</dbReference>
<dbReference type="RefSeq" id="WP_345408777.1">
    <property type="nucleotide sequence ID" value="NZ_BAABHG010000031.1"/>
</dbReference>
<evidence type="ECO:0000313" key="3">
    <source>
        <dbReference type="Proteomes" id="UP001597419"/>
    </source>
</evidence>
<organism evidence="2 3">
    <name type="scientific">Amycolatopsis samaneae</name>
    <dbReference type="NCBI Taxonomy" id="664691"/>
    <lineage>
        <taxon>Bacteria</taxon>
        <taxon>Bacillati</taxon>
        <taxon>Actinomycetota</taxon>
        <taxon>Actinomycetes</taxon>
        <taxon>Pseudonocardiales</taxon>
        <taxon>Pseudonocardiaceae</taxon>
        <taxon>Amycolatopsis</taxon>
    </lineage>
</organism>
<evidence type="ECO:0000259" key="1">
    <source>
        <dbReference type="Pfam" id="PF04149"/>
    </source>
</evidence>
<name>A0ABW5GKF3_9PSEU</name>
<reference evidence="3" key="1">
    <citation type="journal article" date="2019" name="Int. J. Syst. Evol. Microbiol.">
        <title>The Global Catalogue of Microorganisms (GCM) 10K type strain sequencing project: providing services to taxonomists for standard genome sequencing and annotation.</title>
        <authorList>
            <consortium name="The Broad Institute Genomics Platform"/>
            <consortium name="The Broad Institute Genome Sequencing Center for Infectious Disease"/>
            <person name="Wu L."/>
            <person name="Ma J."/>
        </authorList>
    </citation>
    <scope>NUCLEOTIDE SEQUENCE [LARGE SCALE GENOMIC DNA]</scope>
    <source>
        <strain evidence="3">CGMCC 4.7643</strain>
    </source>
</reference>
<feature type="domain" description="DUF397" evidence="1">
    <location>
        <begin position="8"/>
        <end position="58"/>
    </location>
</feature>
<sequence length="59" mass="6507">MTDRRESAWRTSSYSGEQGSCVEVRLSPVVGVRDTKDREGGQLALPAAAWRALLTTIRD</sequence>
<gene>
    <name evidence="2" type="ORF">ACFSYJ_22175</name>
</gene>
<accession>A0ABW5GKF3</accession>
<evidence type="ECO:0000313" key="2">
    <source>
        <dbReference type="EMBL" id="MFD2461328.1"/>
    </source>
</evidence>